<dbReference type="STRING" id="130081.M2XVI0"/>
<dbReference type="GO" id="GO:0006890">
    <property type="term" value="P:retrograde vesicle-mediated transport, Golgi to endoplasmic reticulum"/>
    <property type="evidence" value="ECO:0007669"/>
    <property type="project" value="InterPro"/>
</dbReference>
<evidence type="ECO:0000313" key="1">
    <source>
        <dbReference type="EMBL" id="EME27404.1"/>
    </source>
</evidence>
<dbReference type="Gene3D" id="1.20.58.670">
    <property type="entry name" value="Dsl1p vesicle tethering complex, Tip20p subunit, domain D"/>
    <property type="match status" value="1"/>
</dbReference>
<dbReference type="GO" id="GO:0060628">
    <property type="term" value="P:regulation of ER to Golgi vesicle-mediated transport"/>
    <property type="evidence" value="ECO:0007669"/>
    <property type="project" value="TreeGrafter"/>
</dbReference>
<sequence length="801" mass="93174">MEVNISSLLETKGLASFFDNEFVVVDDVQKAGILCQKCAKELEDLNKEEEKQQQNWKSSVPALKEQIYDFRVEFQRLSDEAKKFKVEMESLLGICREAANIASEWQRSKCEEKTLKIAVDSLRTYNKIVEALEEEDGDAALRYVRELLFVSFPEEKQVQQLLDELSSDRVRKYLQDVASRRQDSIAQVRDMLQRRIMQTLEQLGFEKDVLCFHGQAQRWKKIQKMIVQLDELQYYVDKSSITDYSGMSTIEQLGVRWYLIPLCHNIVSRFEYHFLSNRETARIDKPEWASTFLLERWHEMQPVLEEGIQEALDRAREGRDEELEDAVVVFARYLLHLFGRKIARDVASLGSFATNAQLSIDSQEIFFHLIDHSIQLDDSLRKFLQDRLILEPTPSSLEEAHHQNPAFLATWTAAELTRSQDSVQQAITKLVKGDSGAVEEILTTLVAMCERAKALPSLSLRAQFVRLTQIPLLETLRMELLSYLQDDMYQVIEDHLYRCILILNAANHIQKHLEDWKNDIFYLELVPYLAPSFSERPNGAALELDMLSKTIIQDEVEHFSRLHKSFVSHVQRILERQFRENAKTYVAIYHYSSREDQRSWVLRLLSSEDLSPELTSAFSHLRTHFNLLSSVLQDTKVSAEIWRPLAYALDRFFFHDIVLSCGDKEMDLSEMSFHSASSYFINILSLQLLNRVCKDFGILLETFFVFTSKPIVFFPLMHDIDSLLSWLEAKPISSQFFESIDSLETGSVEQRFVDLCQQLELLETDEQVESVRVVLRERYGINSLHPYLLKQVLLCLRTNFG</sequence>
<dbReference type="eggNOG" id="KOG2218">
    <property type="taxonomic scope" value="Eukaryota"/>
</dbReference>
<dbReference type="Gramene" id="EME27404">
    <property type="protein sequence ID" value="EME27404"/>
    <property type="gene ID" value="Gasu_50010"/>
</dbReference>
<dbReference type="InterPro" id="IPR042044">
    <property type="entry name" value="EXOC6PINT-1/Sec15/Tip20_C_dom2"/>
</dbReference>
<dbReference type="GeneID" id="17086316"/>
<protein>
    <submittedName>
        <fullName evidence="1">Uncharacterized protein</fullName>
    </submittedName>
</protein>
<dbReference type="OrthoDB" id="2189254at2759"/>
<dbReference type="EMBL" id="KB454532">
    <property type="protein sequence ID" value="EME27404.1"/>
    <property type="molecule type" value="Genomic_DNA"/>
</dbReference>
<dbReference type="AlphaFoldDB" id="M2XVI0"/>
<keyword evidence="2" id="KW-1185">Reference proteome</keyword>
<dbReference type="InterPro" id="IPR007528">
    <property type="entry name" value="RINT1_Tip20"/>
</dbReference>
<organism evidence="1 2">
    <name type="scientific">Galdieria sulphuraria</name>
    <name type="common">Red alga</name>
    <dbReference type="NCBI Taxonomy" id="130081"/>
    <lineage>
        <taxon>Eukaryota</taxon>
        <taxon>Rhodophyta</taxon>
        <taxon>Bangiophyceae</taxon>
        <taxon>Galdieriales</taxon>
        <taxon>Galdieriaceae</taxon>
        <taxon>Galdieria</taxon>
    </lineage>
</organism>
<gene>
    <name evidence="1" type="ORF">Gasu_50010</name>
</gene>
<reference evidence="2" key="1">
    <citation type="journal article" date="2013" name="Science">
        <title>Gene transfer from bacteria and archaea facilitated evolution of an extremophilic eukaryote.</title>
        <authorList>
            <person name="Schonknecht G."/>
            <person name="Chen W.H."/>
            <person name="Ternes C.M."/>
            <person name="Barbier G.G."/>
            <person name="Shrestha R.P."/>
            <person name="Stanke M."/>
            <person name="Brautigam A."/>
            <person name="Baker B.J."/>
            <person name="Banfield J.F."/>
            <person name="Garavito R.M."/>
            <person name="Carr K."/>
            <person name="Wilkerson C."/>
            <person name="Rensing S.A."/>
            <person name="Gagneul D."/>
            <person name="Dickenson N.E."/>
            <person name="Oesterhelt C."/>
            <person name="Lercher M.J."/>
            <person name="Weber A.P."/>
        </authorList>
    </citation>
    <scope>NUCLEOTIDE SEQUENCE [LARGE SCALE GENOMIC DNA]</scope>
    <source>
        <strain evidence="2">074W</strain>
    </source>
</reference>
<dbReference type="Proteomes" id="UP000030680">
    <property type="component" value="Unassembled WGS sequence"/>
</dbReference>
<dbReference type="PANTHER" id="PTHR13520:SF0">
    <property type="entry name" value="RAD50-INTERACTING PROTEIN 1"/>
    <property type="match status" value="1"/>
</dbReference>
<dbReference type="KEGG" id="gsl:Gasu_50010"/>
<dbReference type="GO" id="GO:0006888">
    <property type="term" value="P:endoplasmic reticulum to Golgi vesicle-mediated transport"/>
    <property type="evidence" value="ECO:0007669"/>
    <property type="project" value="InterPro"/>
</dbReference>
<dbReference type="PROSITE" id="PS51386">
    <property type="entry name" value="RINT1_TIP20"/>
    <property type="match status" value="1"/>
</dbReference>
<proteinExistence type="predicted"/>
<evidence type="ECO:0000313" key="2">
    <source>
        <dbReference type="Proteomes" id="UP000030680"/>
    </source>
</evidence>
<name>M2XVI0_GALSU</name>
<accession>M2XVI0</accession>
<dbReference type="RefSeq" id="XP_005703924.1">
    <property type="nucleotide sequence ID" value="XM_005703867.1"/>
</dbReference>
<dbReference type="OMA" id="FLLERWH"/>
<dbReference type="Pfam" id="PF04437">
    <property type="entry name" value="RINT1_TIP1"/>
    <property type="match status" value="1"/>
</dbReference>
<dbReference type="GO" id="GO:0070939">
    <property type="term" value="C:Dsl1/NZR complex"/>
    <property type="evidence" value="ECO:0007669"/>
    <property type="project" value="InterPro"/>
</dbReference>
<dbReference type="PANTHER" id="PTHR13520">
    <property type="entry name" value="RAD50-INTERACTING PROTEIN 1 RINT-1"/>
    <property type="match status" value="1"/>
</dbReference>